<name>A0A2N9H057_FAGSY</name>
<dbReference type="GO" id="GO:0009751">
    <property type="term" value="P:response to salicylic acid"/>
    <property type="evidence" value="ECO:0007669"/>
    <property type="project" value="UniProtKB-ARBA"/>
</dbReference>
<dbReference type="GO" id="GO:0042542">
    <property type="term" value="P:response to hydrogen peroxide"/>
    <property type="evidence" value="ECO:0007669"/>
    <property type="project" value="UniProtKB-ARBA"/>
</dbReference>
<keyword evidence="5" id="KW-0539">Nucleus</keyword>
<proteinExistence type="inferred from homology"/>
<accession>A0A2N9H057</accession>
<keyword evidence="3" id="KW-0238">DNA-binding</keyword>
<dbReference type="PANTHER" id="PTHR32096:SF36">
    <property type="entry name" value="WRKY TRANSCRIPTION FACTOR 41-RELATED"/>
    <property type="match status" value="1"/>
</dbReference>
<dbReference type="GO" id="GO:0005634">
    <property type="term" value="C:nucleus"/>
    <property type="evidence" value="ECO:0007669"/>
    <property type="project" value="UniProtKB-SubCell"/>
</dbReference>
<evidence type="ECO:0000256" key="6">
    <source>
        <dbReference type="ARBA" id="ARBA00060850"/>
    </source>
</evidence>
<dbReference type="Gene3D" id="2.20.25.80">
    <property type="entry name" value="WRKY domain"/>
    <property type="match status" value="1"/>
</dbReference>
<dbReference type="SUPFAM" id="SSF118290">
    <property type="entry name" value="WRKY DNA-binding domain"/>
    <property type="match status" value="1"/>
</dbReference>
<evidence type="ECO:0000256" key="4">
    <source>
        <dbReference type="ARBA" id="ARBA00023163"/>
    </source>
</evidence>
<dbReference type="InterPro" id="IPR003657">
    <property type="entry name" value="WRKY_dom"/>
</dbReference>
<dbReference type="PANTHER" id="PTHR32096">
    <property type="entry name" value="WRKY TRANSCRIPTION FACTOR 30-RELATED-RELATED"/>
    <property type="match status" value="1"/>
</dbReference>
<feature type="domain" description="WRKY" evidence="7">
    <location>
        <begin position="126"/>
        <end position="189"/>
    </location>
</feature>
<comment type="subcellular location">
    <subcellularLocation>
        <location evidence="1">Nucleus</location>
    </subcellularLocation>
</comment>
<evidence type="ECO:0000256" key="1">
    <source>
        <dbReference type="ARBA" id="ARBA00004123"/>
    </source>
</evidence>
<dbReference type="PROSITE" id="PS50811">
    <property type="entry name" value="WRKY"/>
    <property type="match status" value="1"/>
</dbReference>
<comment type="similarity">
    <text evidence="6">Belongs to the WRKY group III family.</text>
</comment>
<dbReference type="InterPro" id="IPR036576">
    <property type="entry name" value="WRKY_dom_sf"/>
</dbReference>
<dbReference type="GO" id="GO:0000976">
    <property type="term" value="F:transcription cis-regulatory region binding"/>
    <property type="evidence" value="ECO:0007669"/>
    <property type="project" value="TreeGrafter"/>
</dbReference>
<dbReference type="AlphaFoldDB" id="A0A2N9H057"/>
<protein>
    <recommendedName>
        <fullName evidence="7">WRKY domain-containing protein</fullName>
    </recommendedName>
</protein>
<keyword evidence="2" id="KW-0805">Transcription regulation</keyword>
<dbReference type="GO" id="GO:0010150">
    <property type="term" value="P:leaf senescence"/>
    <property type="evidence" value="ECO:0007669"/>
    <property type="project" value="UniProtKB-ARBA"/>
</dbReference>
<dbReference type="SMART" id="SM00774">
    <property type="entry name" value="WRKY"/>
    <property type="match status" value="1"/>
</dbReference>
<organism evidence="8">
    <name type="scientific">Fagus sylvatica</name>
    <name type="common">Beechnut</name>
    <dbReference type="NCBI Taxonomy" id="28930"/>
    <lineage>
        <taxon>Eukaryota</taxon>
        <taxon>Viridiplantae</taxon>
        <taxon>Streptophyta</taxon>
        <taxon>Embryophyta</taxon>
        <taxon>Tracheophyta</taxon>
        <taxon>Spermatophyta</taxon>
        <taxon>Magnoliopsida</taxon>
        <taxon>eudicotyledons</taxon>
        <taxon>Gunneridae</taxon>
        <taxon>Pentapetalae</taxon>
        <taxon>rosids</taxon>
        <taxon>fabids</taxon>
        <taxon>Fagales</taxon>
        <taxon>Fagaceae</taxon>
        <taxon>Fagus</taxon>
    </lineage>
</organism>
<reference evidence="8" key="1">
    <citation type="submission" date="2018-02" db="EMBL/GenBank/DDBJ databases">
        <authorList>
            <person name="Cohen D.B."/>
            <person name="Kent A.D."/>
        </authorList>
    </citation>
    <scope>NUCLEOTIDE SEQUENCE</scope>
</reference>
<evidence type="ECO:0000313" key="8">
    <source>
        <dbReference type="EMBL" id="SPD05178.1"/>
    </source>
</evidence>
<sequence>MENGWSWEQKTLISELIQGMELAKQLRSQFSSTSSSPETTDSLLQRILCSYERALLILRWSGPVGHSHVMGVTPGVPGSPISVNGSPGSEEFEKGLKDQQELNDVSKKRKILPRWTDQVRVNSGNGLEGPHDDGYSWRKYGQKDILGAKYPRSYYRCTFRITQNCWATKQVQRSDDDPNLFEITYRGKHTCSHATNLVPGPSSPEKQEQKQKNIINDNQQLQSLEILSNIRSNLRIDSENLDNGEMTHPFSFPPTSFGCMKSDNNAFSLSELDNNPILGSFSQPFFSQACPESNYFTVSPMQVSNFGGVHNMQRSSESDLTEIISANTSATNSPILDLDFSLEPVEIDPNFPFDTPGYGYRVINDAIGNIEAKVGGFKDKTWVWRPARSEDLVAIQKVIWKIETIYSSDAASRIWREAMGCCLIDNPEIEGSRLVDWRLVSLKGRSLKAVL</sequence>
<evidence type="ECO:0000256" key="2">
    <source>
        <dbReference type="ARBA" id="ARBA00023015"/>
    </source>
</evidence>
<dbReference type="EMBL" id="OIVN01002625">
    <property type="protein sequence ID" value="SPD05178.1"/>
    <property type="molecule type" value="Genomic_DNA"/>
</dbReference>
<evidence type="ECO:0000256" key="5">
    <source>
        <dbReference type="ARBA" id="ARBA00023242"/>
    </source>
</evidence>
<dbReference type="Pfam" id="PF03106">
    <property type="entry name" value="WRKY"/>
    <property type="match status" value="1"/>
</dbReference>
<gene>
    <name evidence="8" type="ORF">FSB_LOCUS33060</name>
</gene>
<dbReference type="FunFam" id="2.20.25.80:FF:000009">
    <property type="entry name" value="WRKY transcription factor 53"/>
    <property type="match status" value="1"/>
</dbReference>
<dbReference type="InterPro" id="IPR044810">
    <property type="entry name" value="WRKY_plant"/>
</dbReference>
<keyword evidence="4" id="KW-0804">Transcription</keyword>
<evidence type="ECO:0000256" key="3">
    <source>
        <dbReference type="ARBA" id="ARBA00023125"/>
    </source>
</evidence>
<evidence type="ECO:0000259" key="7">
    <source>
        <dbReference type="PROSITE" id="PS50811"/>
    </source>
</evidence>
<dbReference type="GO" id="GO:0010193">
    <property type="term" value="P:response to ozone"/>
    <property type="evidence" value="ECO:0007669"/>
    <property type="project" value="UniProtKB-ARBA"/>
</dbReference>
<dbReference type="GO" id="GO:0003700">
    <property type="term" value="F:DNA-binding transcription factor activity"/>
    <property type="evidence" value="ECO:0007669"/>
    <property type="project" value="InterPro"/>
</dbReference>